<feature type="domain" description="Protein kinase" evidence="14">
    <location>
        <begin position="143"/>
        <end position="418"/>
    </location>
</feature>
<dbReference type="SMART" id="SM00100">
    <property type="entry name" value="cNMP"/>
    <property type="match status" value="1"/>
</dbReference>
<feature type="domain" description="AGC-kinase C-terminal" evidence="16">
    <location>
        <begin position="419"/>
        <end position="473"/>
    </location>
</feature>
<evidence type="ECO:0000256" key="10">
    <source>
        <dbReference type="ARBA" id="ARBA00047298"/>
    </source>
</evidence>
<name>A0ABQ6MIG0_9STRA</name>
<dbReference type="Pfam" id="PF00027">
    <property type="entry name" value="cNMP_binding"/>
    <property type="match status" value="1"/>
</dbReference>
<evidence type="ECO:0000256" key="5">
    <source>
        <dbReference type="ARBA" id="ARBA00022679"/>
    </source>
</evidence>
<evidence type="ECO:0000256" key="6">
    <source>
        <dbReference type="ARBA" id="ARBA00022741"/>
    </source>
</evidence>
<dbReference type="CDD" id="cd00038">
    <property type="entry name" value="CAP_ED"/>
    <property type="match status" value="1"/>
</dbReference>
<dbReference type="PROSITE" id="PS50011">
    <property type="entry name" value="PROTEIN_KINASE_DOM"/>
    <property type="match status" value="1"/>
</dbReference>
<dbReference type="InterPro" id="IPR000961">
    <property type="entry name" value="AGC-kinase_C"/>
</dbReference>
<evidence type="ECO:0000256" key="8">
    <source>
        <dbReference type="ARBA" id="ARBA00022840"/>
    </source>
</evidence>
<proteinExistence type="inferred from homology"/>
<dbReference type="PROSITE" id="PS50042">
    <property type="entry name" value="CNMP_BINDING_3"/>
    <property type="match status" value="1"/>
</dbReference>
<dbReference type="PROSITE" id="PS00108">
    <property type="entry name" value="PROTEIN_KINASE_ST"/>
    <property type="match status" value="1"/>
</dbReference>
<dbReference type="PROSITE" id="PS00107">
    <property type="entry name" value="PROTEIN_KINASE_ATP"/>
    <property type="match status" value="1"/>
</dbReference>
<keyword evidence="7" id="KW-0418">Kinase</keyword>
<protein>
    <recommendedName>
        <fullName evidence="2">cGMP-dependent protein kinase</fullName>
        <ecNumber evidence="2">2.7.11.12</ecNumber>
    </recommendedName>
</protein>
<evidence type="ECO:0000313" key="18">
    <source>
        <dbReference type="Proteomes" id="UP001165060"/>
    </source>
</evidence>
<evidence type="ECO:0000259" key="16">
    <source>
        <dbReference type="PROSITE" id="PS51285"/>
    </source>
</evidence>
<dbReference type="PRINTS" id="PR00103">
    <property type="entry name" value="CAMPKINASE"/>
</dbReference>
<evidence type="ECO:0000256" key="2">
    <source>
        <dbReference type="ARBA" id="ARBA00012428"/>
    </source>
</evidence>
<comment type="similarity">
    <text evidence="1">Belongs to the protein kinase superfamily. AGC Ser/Thr protein kinase family. cGMP subfamily.</text>
</comment>
<dbReference type="PANTHER" id="PTHR24353:SF143">
    <property type="entry name" value="PROTEIN KINASE DOMAIN-CONTAINING PROTEIN"/>
    <property type="match status" value="1"/>
</dbReference>
<evidence type="ECO:0000256" key="11">
    <source>
        <dbReference type="ARBA" id="ARBA00047462"/>
    </source>
</evidence>
<keyword evidence="9" id="KW-0142">cGMP-binding</keyword>
<dbReference type="EC" id="2.7.11.12" evidence="2"/>
<evidence type="ECO:0000256" key="9">
    <source>
        <dbReference type="ARBA" id="ARBA00022992"/>
    </source>
</evidence>
<dbReference type="InterPro" id="IPR000719">
    <property type="entry name" value="Prot_kinase_dom"/>
</dbReference>
<comment type="caution">
    <text evidence="17">The sequence shown here is derived from an EMBL/GenBank/DDBJ whole genome shotgun (WGS) entry which is preliminary data.</text>
</comment>
<dbReference type="InterPro" id="IPR011009">
    <property type="entry name" value="Kinase-like_dom_sf"/>
</dbReference>
<comment type="catalytic activity">
    <reaction evidence="10">
        <text>L-threonyl-[protein] + ATP = O-phospho-L-threonyl-[protein] + ADP + H(+)</text>
        <dbReference type="Rhea" id="RHEA:46608"/>
        <dbReference type="Rhea" id="RHEA-COMP:11060"/>
        <dbReference type="Rhea" id="RHEA-COMP:11605"/>
        <dbReference type="ChEBI" id="CHEBI:15378"/>
        <dbReference type="ChEBI" id="CHEBI:30013"/>
        <dbReference type="ChEBI" id="CHEBI:30616"/>
        <dbReference type="ChEBI" id="CHEBI:61977"/>
        <dbReference type="ChEBI" id="CHEBI:456216"/>
        <dbReference type="EC" id="2.7.11.12"/>
    </reaction>
</comment>
<evidence type="ECO:0000256" key="7">
    <source>
        <dbReference type="ARBA" id="ARBA00022777"/>
    </source>
</evidence>
<evidence type="ECO:0000256" key="3">
    <source>
        <dbReference type="ARBA" id="ARBA00022527"/>
    </source>
</evidence>
<dbReference type="Proteomes" id="UP001165060">
    <property type="component" value="Unassembled WGS sequence"/>
</dbReference>
<dbReference type="PROSITE" id="PS51285">
    <property type="entry name" value="AGC_KINASE_CTER"/>
    <property type="match status" value="1"/>
</dbReference>
<dbReference type="InterPro" id="IPR000595">
    <property type="entry name" value="cNMP-bd_dom"/>
</dbReference>
<dbReference type="SUPFAM" id="SSF51206">
    <property type="entry name" value="cAMP-binding domain-like"/>
    <property type="match status" value="1"/>
</dbReference>
<evidence type="ECO:0000256" key="1">
    <source>
        <dbReference type="ARBA" id="ARBA00006352"/>
    </source>
</evidence>
<keyword evidence="18" id="KW-1185">Reference proteome</keyword>
<feature type="binding site" evidence="12">
    <location>
        <position position="173"/>
    </location>
    <ligand>
        <name>ATP</name>
        <dbReference type="ChEBI" id="CHEBI:30616"/>
    </ligand>
</feature>
<keyword evidence="3 13" id="KW-0723">Serine/threonine-protein kinase</keyword>
<keyword evidence="8 12" id="KW-0067">ATP-binding</keyword>
<dbReference type="InterPro" id="IPR017441">
    <property type="entry name" value="Protein_kinase_ATP_BS"/>
</dbReference>
<dbReference type="Gene3D" id="2.60.120.10">
    <property type="entry name" value="Jelly Rolls"/>
    <property type="match status" value="1"/>
</dbReference>
<organism evidence="17 18">
    <name type="scientific">Tetraparma gracilis</name>
    <dbReference type="NCBI Taxonomy" id="2962635"/>
    <lineage>
        <taxon>Eukaryota</taxon>
        <taxon>Sar</taxon>
        <taxon>Stramenopiles</taxon>
        <taxon>Ochrophyta</taxon>
        <taxon>Bolidophyceae</taxon>
        <taxon>Parmales</taxon>
        <taxon>Triparmaceae</taxon>
        <taxon>Tetraparma</taxon>
    </lineage>
</organism>
<dbReference type="PROSITE" id="PS00888">
    <property type="entry name" value="CNMP_BINDING_1"/>
    <property type="match status" value="1"/>
</dbReference>
<dbReference type="Gene3D" id="3.30.200.20">
    <property type="entry name" value="Phosphorylase Kinase, domain 1"/>
    <property type="match status" value="1"/>
</dbReference>
<keyword evidence="4" id="KW-0140">cGMP</keyword>
<dbReference type="InterPro" id="IPR008271">
    <property type="entry name" value="Ser/Thr_kinase_AS"/>
</dbReference>
<reference evidence="17 18" key="1">
    <citation type="journal article" date="2023" name="Commun. Biol.">
        <title>Genome analysis of Parmales, the sister group of diatoms, reveals the evolutionary specialization of diatoms from phago-mixotrophs to photoautotrophs.</title>
        <authorList>
            <person name="Ban H."/>
            <person name="Sato S."/>
            <person name="Yoshikawa S."/>
            <person name="Yamada K."/>
            <person name="Nakamura Y."/>
            <person name="Ichinomiya M."/>
            <person name="Sato N."/>
            <person name="Blanc-Mathieu R."/>
            <person name="Endo H."/>
            <person name="Kuwata A."/>
            <person name="Ogata H."/>
        </authorList>
    </citation>
    <scope>NUCLEOTIDE SEQUENCE [LARGE SCALE GENOMIC DNA]</scope>
</reference>
<keyword evidence="6 12" id="KW-0547">Nucleotide-binding</keyword>
<sequence>MFDHDSADVKTLFIQELEKRVYKGGEYICKEGDSGEELYVIEVGRVDVYVGEIKVGTMEVGAVFGELSLIYGTNRTASCRVAEGTEECVIYSLSKIPFRRIQATIAMSSIEVSMETFNKEMSSLSEEQEQATWVPAEVELGEMTTHSVLGQGTFGQVTLVTASSKAGESFAMKRMSKQSIVDSEHQQRVILEKNALQAMECEFIIRLLGTYQDDSSVYFLSDVVMGGDLMSYMIEQDILKNEEANFLLANLCEGIAHCHEKGFIHRDIKPENCLIGSDGYLKLCDFGLAKRLPSTVVLPKSGTTEVVTLAFTMCGTPEFMAPEFVLSTGYTKSADWWAVGAILYEMHCGRNPFDKGGDLKKTFKAVCMIGMGREQIKINSSFLKKDKKATQLVQKLLAPDAKRLGRVRSREVCEDSYFACHKWDDMCSKKATAPYVPKCSDHMDVSNFERSTKKLEIEHYDAYTGDSEWCKDF</sequence>
<accession>A0ABQ6MIG0</accession>
<evidence type="ECO:0000256" key="4">
    <source>
        <dbReference type="ARBA" id="ARBA00022535"/>
    </source>
</evidence>
<dbReference type="SMART" id="SM00220">
    <property type="entry name" value="S_TKc"/>
    <property type="match status" value="1"/>
</dbReference>
<dbReference type="SUPFAM" id="SSF56112">
    <property type="entry name" value="Protein kinase-like (PK-like)"/>
    <property type="match status" value="1"/>
</dbReference>
<dbReference type="Pfam" id="PF00069">
    <property type="entry name" value="Pkinase"/>
    <property type="match status" value="1"/>
</dbReference>
<evidence type="ECO:0000313" key="17">
    <source>
        <dbReference type="EMBL" id="GMI27031.1"/>
    </source>
</evidence>
<evidence type="ECO:0000259" key="15">
    <source>
        <dbReference type="PROSITE" id="PS50042"/>
    </source>
</evidence>
<feature type="domain" description="Cyclic nucleotide-binding" evidence="15">
    <location>
        <begin position="1"/>
        <end position="101"/>
    </location>
</feature>
<dbReference type="InterPro" id="IPR014710">
    <property type="entry name" value="RmlC-like_jellyroll"/>
</dbReference>
<dbReference type="InterPro" id="IPR018488">
    <property type="entry name" value="cNMP-bd_CS"/>
</dbReference>
<dbReference type="EMBL" id="BRYB01001494">
    <property type="protein sequence ID" value="GMI27031.1"/>
    <property type="molecule type" value="Genomic_DNA"/>
</dbReference>
<gene>
    <name evidence="17" type="ORF">TeGR_g3262</name>
</gene>
<evidence type="ECO:0000256" key="13">
    <source>
        <dbReference type="RuleBase" id="RU000304"/>
    </source>
</evidence>
<comment type="catalytic activity">
    <reaction evidence="11">
        <text>L-seryl-[protein] + ATP = O-phospho-L-seryl-[protein] + ADP + H(+)</text>
        <dbReference type="Rhea" id="RHEA:17989"/>
        <dbReference type="Rhea" id="RHEA-COMP:9863"/>
        <dbReference type="Rhea" id="RHEA-COMP:11604"/>
        <dbReference type="ChEBI" id="CHEBI:15378"/>
        <dbReference type="ChEBI" id="CHEBI:29999"/>
        <dbReference type="ChEBI" id="CHEBI:30616"/>
        <dbReference type="ChEBI" id="CHEBI:83421"/>
        <dbReference type="ChEBI" id="CHEBI:456216"/>
        <dbReference type="EC" id="2.7.11.12"/>
    </reaction>
</comment>
<dbReference type="InterPro" id="IPR018490">
    <property type="entry name" value="cNMP-bd_dom_sf"/>
</dbReference>
<dbReference type="Gene3D" id="1.10.510.10">
    <property type="entry name" value="Transferase(Phosphotransferase) domain 1"/>
    <property type="match status" value="1"/>
</dbReference>
<evidence type="ECO:0000259" key="14">
    <source>
        <dbReference type="PROSITE" id="PS50011"/>
    </source>
</evidence>
<dbReference type="PANTHER" id="PTHR24353">
    <property type="entry name" value="CYCLIC NUCLEOTIDE-DEPENDENT PROTEIN KINASE"/>
    <property type="match status" value="1"/>
</dbReference>
<keyword evidence="5" id="KW-0808">Transferase</keyword>
<evidence type="ECO:0000256" key="12">
    <source>
        <dbReference type="PROSITE-ProRule" id="PRU10141"/>
    </source>
</evidence>